<organism evidence="1 2">
    <name type="scientific">Hydnum rufescens UP504</name>
    <dbReference type="NCBI Taxonomy" id="1448309"/>
    <lineage>
        <taxon>Eukaryota</taxon>
        <taxon>Fungi</taxon>
        <taxon>Dikarya</taxon>
        <taxon>Basidiomycota</taxon>
        <taxon>Agaricomycotina</taxon>
        <taxon>Agaricomycetes</taxon>
        <taxon>Cantharellales</taxon>
        <taxon>Hydnaceae</taxon>
        <taxon>Hydnum</taxon>
    </lineage>
</organism>
<dbReference type="OrthoDB" id="3265672at2759"/>
<dbReference type="Proteomes" id="UP000886523">
    <property type="component" value="Unassembled WGS sequence"/>
</dbReference>
<evidence type="ECO:0000313" key="1">
    <source>
        <dbReference type="EMBL" id="KAF9508864.1"/>
    </source>
</evidence>
<comment type="caution">
    <text evidence="1">The sequence shown here is derived from an EMBL/GenBank/DDBJ whole genome shotgun (WGS) entry which is preliminary data.</text>
</comment>
<dbReference type="EMBL" id="MU129048">
    <property type="protein sequence ID" value="KAF9508864.1"/>
    <property type="molecule type" value="Genomic_DNA"/>
</dbReference>
<accession>A0A9P6AN15</accession>
<protein>
    <submittedName>
        <fullName evidence="1">Uncharacterized protein</fullName>
    </submittedName>
</protein>
<gene>
    <name evidence="1" type="ORF">BS47DRAFT_1302188</name>
</gene>
<name>A0A9P6AN15_9AGAM</name>
<keyword evidence="2" id="KW-1185">Reference proteome</keyword>
<dbReference type="AlphaFoldDB" id="A0A9P6AN15"/>
<evidence type="ECO:0000313" key="2">
    <source>
        <dbReference type="Proteomes" id="UP000886523"/>
    </source>
</evidence>
<sequence>ANAINPTTISGWFTLLQKTVNNYNIKPENTYGFDKTGFPIGKGQQPCVAAHKQTKTQHSTCGGGCENITVLETICADGTYLTPIVIFKANQVQLSPEESGQE</sequence>
<proteinExistence type="predicted"/>
<feature type="non-terminal residue" evidence="1">
    <location>
        <position position="1"/>
    </location>
</feature>
<reference evidence="1" key="1">
    <citation type="journal article" date="2020" name="Nat. Commun.">
        <title>Large-scale genome sequencing of mycorrhizal fungi provides insights into the early evolution of symbiotic traits.</title>
        <authorList>
            <person name="Miyauchi S."/>
            <person name="Kiss E."/>
            <person name="Kuo A."/>
            <person name="Drula E."/>
            <person name="Kohler A."/>
            <person name="Sanchez-Garcia M."/>
            <person name="Morin E."/>
            <person name="Andreopoulos B."/>
            <person name="Barry K.W."/>
            <person name="Bonito G."/>
            <person name="Buee M."/>
            <person name="Carver A."/>
            <person name="Chen C."/>
            <person name="Cichocki N."/>
            <person name="Clum A."/>
            <person name="Culley D."/>
            <person name="Crous P.W."/>
            <person name="Fauchery L."/>
            <person name="Girlanda M."/>
            <person name="Hayes R.D."/>
            <person name="Keri Z."/>
            <person name="LaButti K."/>
            <person name="Lipzen A."/>
            <person name="Lombard V."/>
            <person name="Magnuson J."/>
            <person name="Maillard F."/>
            <person name="Murat C."/>
            <person name="Nolan M."/>
            <person name="Ohm R.A."/>
            <person name="Pangilinan J."/>
            <person name="Pereira M.F."/>
            <person name="Perotto S."/>
            <person name="Peter M."/>
            <person name="Pfister S."/>
            <person name="Riley R."/>
            <person name="Sitrit Y."/>
            <person name="Stielow J.B."/>
            <person name="Szollosi G."/>
            <person name="Zifcakova L."/>
            <person name="Stursova M."/>
            <person name="Spatafora J.W."/>
            <person name="Tedersoo L."/>
            <person name="Vaario L.M."/>
            <person name="Yamada A."/>
            <person name="Yan M."/>
            <person name="Wang P."/>
            <person name="Xu J."/>
            <person name="Bruns T."/>
            <person name="Baldrian P."/>
            <person name="Vilgalys R."/>
            <person name="Dunand C."/>
            <person name="Henrissat B."/>
            <person name="Grigoriev I.V."/>
            <person name="Hibbett D."/>
            <person name="Nagy L.G."/>
            <person name="Martin F.M."/>
        </authorList>
    </citation>
    <scope>NUCLEOTIDE SEQUENCE</scope>
    <source>
        <strain evidence="1">UP504</strain>
    </source>
</reference>